<organism evidence="2 3">
    <name type="scientific">Planktothrix tepida PCC 9214</name>
    <dbReference type="NCBI Taxonomy" id="671072"/>
    <lineage>
        <taxon>Bacteria</taxon>
        <taxon>Bacillati</taxon>
        <taxon>Cyanobacteriota</taxon>
        <taxon>Cyanophyceae</taxon>
        <taxon>Oscillatoriophycideae</taxon>
        <taxon>Oscillatoriales</taxon>
        <taxon>Microcoleaceae</taxon>
        <taxon>Planktothrix</taxon>
    </lineage>
</organism>
<protein>
    <recommendedName>
        <fullName evidence="1">DUF985 domain-containing protein</fullName>
    </recommendedName>
</protein>
<dbReference type="Gene3D" id="2.60.120.10">
    <property type="entry name" value="Jelly Rolls"/>
    <property type="match status" value="1"/>
</dbReference>
<reference evidence="3" key="1">
    <citation type="submission" date="2015-10" db="EMBL/GenBank/DDBJ databases">
        <authorList>
            <person name="Regsiter A."/>
            <person name="william w."/>
        </authorList>
    </citation>
    <scope>NUCLEOTIDE SEQUENCE [LARGE SCALE GENOMIC DNA]</scope>
</reference>
<dbReference type="PANTHER" id="PTHR33387:SF3">
    <property type="entry name" value="DUF985 DOMAIN-CONTAINING PROTEIN"/>
    <property type="match status" value="1"/>
</dbReference>
<dbReference type="STRING" id="671072.PL9214290936"/>
<dbReference type="OrthoDB" id="9798288at2"/>
<proteinExistence type="predicted"/>
<dbReference type="Pfam" id="PF06172">
    <property type="entry name" value="Cupin_5"/>
    <property type="match status" value="1"/>
</dbReference>
<keyword evidence="3" id="KW-1185">Reference proteome</keyword>
<evidence type="ECO:0000313" key="2">
    <source>
        <dbReference type="EMBL" id="CUR31345.1"/>
    </source>
</evidence>
<dbReference type="InterPro" id="IPR039935">
    <property type="entry name" value="YML079W-like"/>
</dbReference>
<dbReference type="CDD" id="cd06121">
    <property type="entry name" value="cupin_YML079wp"/>
    <property type="match status" value="1"/>
</dbReference>
<dbReference type="InterPro" id="IPR011051">
    <property type="entry name" value="RmlC_Cupin_sf"/>
</dbReference>
<dbReference type="InterPro" id="IPR009327">
    <property type="entry name" value="Cupin_DUF985"/>
</dbReference>
<dbReference type="PANTHER" id="PTHR33387">
    <property type="entry name" value="RMLC-LIKE JELLY ROLL FOLD PROTEIN"/>
    <property type="match status" value="1"/>
</dbReference>
<dbReference type="InterPro" id="IPR014710">
    <property type="entry name" value="RmlC-like_jellyroll"/>
</dbReference>
<accession>A0A1J1LIE8</accession>
<name>A0A1J1LIE8_9CYAN</name>
<feature type="domain" description="DUF985" evidence="1">
    <location>
        <begin position="5"/>
        <end position="145"/>
    </location>
</feature>
<dbReference type="EMBL" id="CZDF01000132">
    <property type="protein sequence ID" value="CUR31345.1"/>
    <property type="molecule type" value="Genomic_DNA"/>
</dbReference>
<dbReference type="AlphaFoldDB" id="A0A1J1LIE8"/>
<evidence type="ECO:0000313" key="3">
    <source>
        <dbReference type="Proteomes" id="UP000184315"/>
    </source>
</evidence>
<evidence type="ECO:0000259" key="1">
    <source>
        <dbReference type="Pfam" id="PF06172"/>
    </source>
</evidence>
<dbReference type="Proteomes" id="UP000184315">
    <property type="component" value="Unassembled WGS sequence"/>
</dbReference>
<dbReference type="SUPFAM" id="SSF51182">
    <property type="entry name" value="RmlC-like cupins"/>
    <property type="match status" value="1"/>
</dbReference>
<sequence length="168" mass="19000">MITVEELIKKYQLIPHPEGGYFRETYRSEGVIPHQALPDNFKGDRNYCTGIYFLLPQGTKSCLHRIQSDEMWHFYLGGSMTLVLMHEDYGVQNIILGSDIQQGETVQFVVPAGWWFGGYPNSESVYSFVGCTVAPGFDFADFELASRTDLISKFPESSELILKLTPDA</sequence>
<gene>
    <name evidence="2" type="ORF">PL9214290936</name>
</gene>
<dbReference type="RefSeq" id="WP_072718213.1">
    <property type="nucleotide sequence ID" value="NZ_LN889782.1"/>
</dbReference>